<reference evidence="2" key="1">
    <citation type="submission" date="2022-11" db="UniProtKB">
        <authorList>
            <consortium name="WormBaseParasite"/>
        </authorList>
    </citation>
    <scope>IDENTIFICATION</scope>
</reference>
<dbReference type="WBParaSite" id="nRc.2.0.1.t15367-RA">
    <property type="protein sequence ID" value="nRc.2.0.1.t15367-RA"/>
    <property type="gene ID" value="nRc.2.0.1.g15367"/>
</dbReference>
<evidence type="ECO:0000313" key="2">
    <source>
        <dbReference type="WBParaSite" id="nRc.2.0.1.t15367-RA"/>
    </source>
</evidence>
<evidence type="ECO:0000313" key="1">
    <source>
        <dbReference type="Proteomes" id="UP000887565"/>
    </source>
</evidence>
<accession>A0A915IMG1</accession>
<organism evidence="1 2">
    <name type="scientific">Romanomermis culicivorax</name>
    <name type="common">Nematode worm</name>
    <dbReference type="NCBI Taxonomy" id="13658"/>
    <lineage>
        <taxon>Eukaryota</taxon>
        <taxon>Metazoa</taxon>
        <taxon>Ecdysozoa</taxon>
        <taxon>Nematoda</taxon>
        <taxon>Enoplea</taxon>
        <taxon>Dorylaimia</taxon>
        <taxon>Mermithida</taxon>
        <taxon>Mermithoidea</taxon>
        <taxon>Mermithidae</taxon>
        <taxon>Romanomermis</taxon>
    </lineage>
</organism>
<keyword evidence="1" id="KW-1185">Reference proteome</keyword>
<sequence>MVKGNCSDIGFKDISGQKNHQNGNFNKKQNDHDILLALYWLGNITEWLLSPMKNGRRPAFGMTFLQKLRAKFQRPMPGHYSWISQRRECRVSQHLGIRFDHGGAPKIMTINEEKRNESHTKNLLLPVVDDELEDGAADAFGSITLSRSEYIRLKSKSTTKH</sequence>
<dbReference type="AlphaFoldDB" id="A0A915IMG1"/>
<dbReference type="Proteomes" id="UP000887565">
    <property type="component" value="Unplaced"/>
</dbReference>
<protein>
    <submittedName>
        <fullName evidence="2">Uncharacterized protein</fullName>
    </submittedName>
</protein>
<name>A0A915IMG1_ROMCU</name>
<proteinExistence type="predicted"/>